<dbReference type="InterPro" id="IPR025427">
    <property type="entry name" value="DUF4160"/>
</dbReference>
<name>A0A3E5E380_9BACT</name>
<dbReference type="Proteomes" id="UP000283872">
    <property type="component" value="Unassembled WGS sequence"/>
</dbReference>
<dbReference type="AlphaFoldDB" id="A0A3E5E380"/>
<proteinExistence type="predicted"/>
<gene>
    <name evidence="3" type="ORF">DWY11_11080</name>
    <name evidence="1" type="ORF">NNC55_10700</name>
    <name evidence="2" type="ORF">ONT05_11725</name>
</gene>
<evidence type="ECO:0000313" key="3">
    <source>
        <dbReference type="EMBL" id="RGS14278.1"/>
    </source>
</evidence>
<dbReference type="Proteomes" id="UP001209074">
    <property type="component" value="Unassembled WGS sequence"/>
</dbReference>
<accession>A0A3E5E380</accession>
<dbReference type="EMBL" id="JAPDUS010000023">
    <property type="protein sequence ID" value="MCW4094207.1"/>
    <property type="molecule type" value="Genomic_DNA"/>
</dbReference>
<evidence type="ECO:0000313" key="1">
    <source>
        <dbReference type="EMBL" id="MCP9600418.1"/>
    </source>
</evidence>
<dbReference type="RefSeq" id="WP_117586867.1">
    <property type="nucleotide sequence ID" value="NZ_CAXTHI010000023.1"/>
</dbReference>
<reference evidence="3 4" key="1">
    <citation type="submission" date="2018-08" db="EMBL/GenBank/DDBJ databases">
        <title>A genome reference for cultivated species of the human gut microbiota.</title>
        <authorList>
            <person name="Zou Y."/>
            <person name="Xue W."/>
            <person name="Luo G."/>
        </authorList>
    </citation>
    <scope>NUCLEOTIDE SEQUENCE [LARGE SCALE GENOMIC DNA]</scope>
    <source>
        <strain evidence="3 4">AF24-12</strain>
    </source>
</reference>
<evidence type="ECO:0000313" key="2">
    <source>
        <dbReference type="EMBL" id="MCW4094207.1"/>
    </source>
</evidence>
<reference evidence="2" key="3">
    <citation type="submission" date="2022-11" db="EMBL/GenBank/DDBJ databases">
        <title>Genomic repertoires linked with pathogenic potency of arthritogenic Prevotella copri isolated from the gut of rheumatoid arthritis patients.</title>
        <authorList>
            <person name="Nii T."/>
            <person name="Maeda Y."/>
            <person name="Motooka D."/>
            <person name="Naito M."/>
            <person name="Matsumoto Y."/>
            <person name="Ogawa T."/>
            <person name="Oguro-Igashira E."/>
            <person name="Kishikawa T."/>
            <person name="Yamashita M."/>
            <person name="Koizumi S."/>
            <person name="Kurakawa T."/>
            <person name="Okumura R."/>
            <person name="Kayama H."/>
            <person name="Murakami M."/>
            <person name="Sakaguchi T."/>
            <person name="Das B."/>
            <person name="Nakamura S."/>
            <person name="Okada Y."/>
            <person name="Kumanogoh A."/>
            <person name="Takeda K."/>
        </authorList>
    </citation>
    <scope>NUCLEOTIDE SEQUENCE</scope>
    <source>
        <strain evidence="2">N016-13</strain>
    </source>
</reference>
<dbReference type="EMBL" id="JANDWN010000028">
    <property type="protein sequence ID" value="MCP9600418.1"/>
    <property type="molecule type" value="Genomic_DNA"/>
</dbReference>
<reference evidence="1" key="2">
    <citation type="submission" date="2022-07" db="EMBL/GenBank/DDBJ databases">
        <title>Prevotella copri.</title>
        <authorList>
            <person name="Yang C."/>
        </authorList>
    </citation>
    <scope>NUCLEOTIDE SEQUENCE</scope>
    <source>
        <strain evidence="1">HF1476</strain>
    </source>
</reference>
<comment type="caution">
    <text evidence="1">The sequence shown here is derived from an EMBL/GenBank/DDBJ whole genome shotgun (WGS) entry which is preliminary data.</text>
</comment>
<sequence>MGAVYVIQGILIYIYAFDHNPPHVHVRSGEGEFTITIKDRIVEGRAKSKTIHLINDFLDEHVEEIMELWDKAQRGETIKKVQR</sequence>
<dbReference type="Proteomes" id="UP001204486">
    <property type="component" value="Unassembled WGS sequence"/>
</dbReference>
<dbReference type="Pfam" id="PF13711">
    <property type="entry name" value="DUF4160"/>
    <property type="match status" value="1"/>
</dbReference>
<protein>
    <submittedName>
        <fullName evidence="1">DUF4160 domain-containing protein</fullName>
    </submittedName>
</protein>
<dbReference type="EMBL" id="QRVA01000028">
    <property type="protein sequence ID" value="RGS14278.1"/>
    <property type="molecule type" value="Genomic_DNA"/>
</dbReference>
<evidence type="ECO:0000313" key="5">
    <source>
        <dbReference type="Proteomes" id="UP001204486"/>
    </source>
</evidence>
<organism evidence="1 5">
    <name type="scientific">Segatella copri</name>
    <dbReference type="NCBI Taxonomy" id="165179"/>
    <lineage>
        <taxon>Bacteria</taxon>
        <taxon>Pseudomonadati</taxon>
        <taxon>Bacteroidota</taxon>
        <taxon>Bacteroidia</taxon>
        <taxon>Bacteroidales</taxon>
        <taxon>Prevotellaceae</taxon>
        <taxon>Segatella</taxon>
    </lineage>
</organism>
<evidence type="ECO:0000313" key="4">
    <source>
        <dbReference type="Proteomes" id="UP000283872"/>
    </source>
</evidence>